<dbReference type="InterPro" id="IPR044849">
    <property type="entry name" value="CASTOR/POLLUX/SYM8-like"/>
</dbReference>
<dbReference type="Gene3D" id="3.40.50.720">
    <property type="entry name" value="NAD(P)-binding Rossmann-like Domain"/>
    <property type="match status" value="2"/>
</dbReference>
<comment type="caution">
    <text evidence="10">The sequence shown here is derived from an EMBL/GenBank/DDBJ whole genome shotgun (WGS) entry which is preliminary data.</text>
</comment>
<evidence type="ECO:0000256" key="6">
    <source>
        <dbReference type="ARBA" id="ARBA00023136"/>
    </source>
</evidence>
<name>A0ABY1ZPI7_9GAMM</name>
<comment type="subcellular location">
    <subcellularLocation>
        <location evidence="1">Endomembrane system</location>
        <topology evidence="1">Multi-pass membrane protein</topology>
    </subcellularLocation>
</comment>
<reference evidence="10 11" key="1">
    <citation type="submission" date="2019-02" db="EMBL/GenBank/DDBJ databases">
        <title>Marinobacter halodurans sp. nov., a marine bacterium isolated from sea tidal flat.</title>
        <authorList>
            <person name="Yoo Y."/>
            <person name="Lee D.W."/>
            <person name="Kim B.S."/>
            <person name="Kim J.-J."/>
        </authorList>
    </citation>
    <scope>NUCLEOTIDE SEQUENCE [LARGE SCALE GENOMIC DNA]</scope>
    <source>
        <strain evidence="10 11">YJ-S3-2</strain>
    </source>
</reference>
<keyword evidence="4 8" id="KW-1133">Transmembrane helix</keyword>
<evidence type="ECO:0000256" key="3">
    <source>
        <dbReference type="ARBA" id="ARBA00022692"/>
    </source>
</evidence>
<keyword evidence="6 8" id="KW-0472">Membrane</keyword>
<evidence type="ECO:0000259" key="9">
    <source>
        <dbReference type="Pfam" id="PF06241"/>
    </source>
</evidence>
<evidence type="ECO:0000256" key="2">
    <source>
        <dbReference type="ARBA" id="ARBA00022448"/>
    </source>
</evidence>
<dbReference type="PANTHER" id="PTHR31563">
    <property type="entry name" value="ION CHANNEL POLLUX-RELATED"/>
    <property type="match status" value="1"/>
</dbReference>
<feature type="transmembrane region" description="Helical" evidence="8">
    <location>
        <begin position="21"/>
        <end position="45"/>
    </location>
</feature>
<evidence type="ECO:0000256" key="1">
    <source>
        <dbReference type="ARBA" id="ARBA00004127"/>
    </source>
</evidence>
<keyword evidence="2" id="KW-0813">Transport</keyword>
<accession>A0ABY1ZPI7</accession>
<proteinExistence type="predicted"/>
<evidence type="ECO:0000313" key="10">
    <source>
        <dbReference type="EMBL" id="TBW58513.1"/>
    </source>
</evidence>
<dbReference type="PANTHER" id="PTHR31563:SF10">
    <property type="entry name" value="ION CHANNEL POLLUX-RELATED"/>
    <property type="match status" value="1"/>
</dbReference>
<evidence type="ECO:0000256" key="8">
    <source>
        <dbReference type="SAM" id="Phobius"/>
    </source>
</evidence>
<dbReference type="EMBL" id="SJDL01000004">
    <property type="protein sequence ID" value="TBW58513.1"/>
    <property type="molecule type" value="Genomic_DNA"/>
</dbReference>
<evidence type="ECO:0000256" key="7">
    <source>
        <dbReference type="SAM" id="MobiDB-lite"/>
    </source>
</evidence>
<feature type="domain" description="CASTOR/POLLUX/SYM8 ion channel conserved" evidence="9">
    <location>
        <begin position="284"/>
        <end position="382"/>
    </location>
</feature>
<evidence type="ECO:0000256" key="5">
    <source>
        <dbReference type="ARBA" id="ARBA00023065"/>
    </source>
</evidence>
<organism evidence="10 11">
    <name type="scientific">Marinobacter halodurans</name>
    <dbReference type="NCBI Taxonomy" id="2528979"/>
    <lineage>
        <taxon>Bacteria</taxon>
        <taxon>Pseudomonadati</taxon>
        <taxon>Pseudomonadota</taxon>
        <taxon>Gammaproteobacteria</taxon>
        <taxon>Pseudomonadales</taxon>
        <taxon>Marinobacteraceae</taxon>
        <taxon>Marinobacter</taxon>
    </lineage>
</organism>
<keyword evidence="11" id="KW-1185">Reference proteome</keyword>
<feature type="transmembrane region" description="Helical" evidence="8">
    <location>
        <begin position="81"/>
        <end position="102"/>
    </location>
</feature>
<dbReference type="Proteomes" id="UP000313645">
    <property type="component" value="Unassembled WGS sequence"/>
</dbReference>
<keyword evidence="3 8" id="KW-0812">Transmembrane</keyword>
<feature type="region of interest" description="Disordered" evidence="7">
    <location>
        <begin position="382"/>
        <end position="401"/>
    </location>
</feature>
<dbReference type="InterPro" id="IPR010420">
    <property type="entry name" value="CASTOR/POLLUX/SYM8_dom"/>
</dbReference>
<keyword evidence="5" id="KW-0406">Ion transport</keyword>
<evidence type="ECO:0000256" key="4">
    <source>
        <dbReference type="ARBA" id="ARBA00022989"/>
    </source>
</evidence>
<dbReference type="Pfam" id="PF06241">
    <property type="entry name" value="Castor_Poll_mid"/>
    <property type="match status" value="1"/>
</dbReference>
<dbReference type="RefSeq" id="WP_131479210.1">
    <property type="nucleotide sequence ID" value="NZ_SJDL01000004.1"/>
</dbReference>
<gene>
    <name evidence="10" type="ORF">EZI54_03780</name>
</gene>
<sequence length="667" mass="72558">MVPLPFIDRVKYIVERQFVKGALFQLLVVGVCIGLISLVGGLLVWPGSDSFNSLGDAVWWAFLRLTDPGYLGDDQGDWRRLVSTLLTITGYVVFMGTLVAILTRSLIARMTDLERGLTPVTLRHHVVVLGWNSRTIPLIQELLASSGRVRRFLALHATRRLRMVVLSEEVSSAQVLSLSSDREIGRWARQIVLRSGTPLQPEALHRVACLDAAAVIVPSGRGHGSDSLVSADVQTVKALLSMASQAQYQRRPLPYVVAEIDDIRKQAVVERAYPGPLEVIAGDAVLSRLLVQTILHPGLSEVLNELLTARVGNDIYVRSGDIAEGQTLGELAQTCPAAIILGLLEAEGDGWRVRLNAPATTPIRAEDRLIILARDYAETQPTADPKTTLAPVGRGPTPTLPLTHTGPRHRILVLGWNERVPALLAEMTGYRDHAFAVDLVSILPAHERELAIDRYFGDNIRLTHHQIEADFVVEAELRALEPAAYDCILLLSSDRLASGEEADARTMMGYLQLQEVLAGASDPPQVIMELSDPDNETLLVTNQSETMVSPMILSHLLAQVALRRELRVVFDELFTPGGAEIIFREPADYALPAAPDFAALESAAGACGETALGVFRSRPDSSGAWLVLNPERDTPLDLQAGDRLVILGGNAGHTTESNEGDTMEATA</sequence>
<evidence type="ECO:0000313" key="11">
    <source>
        <dbReference type="Proteomes" id="UP000313645"/>
    </source>
</evidence>
<protein>
    <submittedName>
        <fullName evidence="10">Ion channel DMI1</fullName>
    </submittedName>
</protein>